<keyword evidence="4" id="KW-0285">Flavoprotein</keyword>
<dbReference type="Gene3D" id="3.50.50.60">
    <property type="entry name" value="FAD/NAD(P)-binding domain"/>
    <property type="match status" value="2"/>
</dbReference>
<evidence type="ECO:0000313" key="9">
    <source>
        <dbReference type="EMBL" id="AMK07622.1"/>
    </source>
</evidence>
<gene>
    <name evidence="9" type="primary">PM1725</name>
</gene>
<evidence type="ECO:0000256" key="7">
    <source>
        <dbReference type="ARBA" id="ARBA00023033"/>
    </source>
</evidence>
<evidence type="ECO:0000256" key="5">
    <source>
        <dbReference type="ARBA" id="ARBA00022827"/>
    </source>
</evidence>
<dbReference type="SUPFAM" id="SSF51905">
    <property type="entry name" value="FAD/NAD(P)-binding domain"/>
    <property type="match status" value="1"/>
</dbReference>
<organism evidence="9">
    <name type="scientific">Pasteurella multocida</name>
    <dbReference type="NCBI Taxonomy" id="747"/>
    <lineage>
        <taxon>Bacteria</taxon>
        <taxon>Pseudomonadati</taxon>
        <taxon>Pseudomonadota</taxon>
        <taxon>Gammaproteobacteria</taxon>
        <taxon>Pasteurellales</taxon>
        <taxon>Pasteurellaceae</taxon>
        <taxon>Pasteurella</taxon>
    </lineage>
</organism>
<feature type="domain" description="FAD-binding" evidence="8">
    <location>
        <begin position="7"/>
        <end position="356"/>
    </location>
</feature>
<dbReference type="InterPro" id="IPR011295">
    <property type="entry name" value="UbiH"/>
</dbReference>
<dbReference type="InterPro" id="IPR002938">
    <property type="entry name" value="FAD-bd"/>
</dbReference>
<dbReference type="PRINTS" id="PR00420">
    <property type="entry name" value="RNGMNOXGNASE"/>
</dbReference>
<dbReference type="AlphaFoldDB" id="A0A126QGG0"/>
<dbReference type="EMBL" id="KP659783">
    <property type="protein sequence ID" value="AMK07622.1"/>
    <property type="molecule type" value="Genomic_DNA"/>
</dbReference>
<dbReference type="PANTHER" id="PTHR43876">
    <property type="entry name" value="UBIQUINONE BIOSYNTHESIS MONOOXYGENASE COQ6, MITOCHONDRIAL"/>
    <property type="match status" value="1"/>
</dbReference>
<dbReference type="GO" id="GO:0071949">
    <property type="term" value="F:FAD binding"/>
    <property type="evidence" value="ECO:0007669"/>
    <property type="project" value="InterPro"/>
</dbReference>
<dbReference type="InterPro" id="IPR051205">
    <property type="entry name" value="UbiH/COQ6_monooxygenase"/>
</dbReference>
<dbReference type="PANTHER" id="PTHR43876:SF8">
    <property type="entry name" value="2-OCTAPRENYL-6-METHOXYPHENOL HYDROXYLASE"/>
    <property type="match status" value="1"/>
</dbReference>
<dbReference type="InterPro" id="IPR036188">
    <property type="entry name" value="FAD/NAD-bd_sf"/>
</dbReference>
<dbReference type="NCBIfam" id="TIGR01984">
    <property type="entry name" value="UbiH"/>
    <property type="match status" value="1"/>
</dbReference>
<comment type="similarity">
    <text evidence="3">Belongs to the UbiH/COQ6 family.</text>
</comment>
<protein>
    <submittedName>
        <fullName evidence="9">PM1725 protein</fullName>
    </submittedName>
</protein>
<sequence length="401" mass="45001">MLEAANYDVIIVGGAMTGTTLALALSSKTAGKMRIAVLEKQVTHHHQQSGFDARCIALSDGSCQRFAQIQLPQSPHLWSRLQPVSTPIHKIHVSDKGHSGLLEFRAQEFNLPQLGAIIELTQAGQILLNAIQEYTHIDYLAPIEIENITRNDAHVEIKLKNHRTLRGQLLVGADGTQSLVAKAANIAQKVVREYRQTAIITNILVQQDHQYRAFERFTDEGPLALLPMQDNLMSLVWCVKDAQQLMTLNDQAFLSALQDRFGWRLGKLLQCGQRFTYPLNLYQAEQHIQPRITLIGNAAQTLHPIAGQGFNLGIRDVMTLADVVATHYLQQKDIGTYAHLQAYEKQRQSDQQQTLRLTDDLLSIFANHLLPLQFGRTLGLMMLSQSTLLRQHFAKLALGWT</sequence>
<keyword evidence="6" id="KW-0560">Oxidoreductase</keyword>
<dbReference type="RefSeq" id="WP_071523773.1">
    <property type="nucleotide sequence ID" value="NZ_JACDXE010000048.1"/>
</dbReference>
<dbReference type="PROSITE" id="PS01304">
    <property type="entry name" value="UBIH"/>
    <property type="match status" value="1"/>
</dbReference>
<dbReference type="UniPathway" id="UPA00232"/>
<dbReference type="InterPro" id="IPR018168">
    <property type="entry name" value="Ubi_Hdrlase_CS"/>
</dbReference>
<comment type="cofactor">
    <cofactor evidence="1">
        <name>FAD</name>
        <dbReference type="ChEBI" id="CHEBI:57692"/>
    </cofactor>
</comment>
<dbReference type="NCBIfam" id="TIGR01988">
    <property type="entry name" value="Ubi-OHases"/>
    <property type="match status" value="1"/>
</dbReference>
<dbReference type="GO" id="GO:0006744">
    <property type="term" value="P:ubiquinone biosynthetic process"/>
    <property type="evidence" value="ECO:0007669"/>
    <property type="project" value="UniProtKB-UniPathway"/>
</dbReference>
<dbReference type="GO" id="GO:0008681">
    <property type="term" value="F:2-octaprenyl-6-methoxyphenol hydroxylase activity"/>
    <property type="evidence" value="ECO:0007669"/>
    <property type="project" value="InterPro"/>
</dbReference>
<evidence type="ECO:0000256" key="6">
    <source>
        <dbReference type="ARBA" id="ARBA00023002"/>
    </source>
</evidence>
<evidence type="ECO:0000256" key="3">
    <source>
        <dbReference type="ARBA" id="ARBA00005349"/>
    </source>
</evidence>
<keyword evidence="5" id="KW-0274">FAD</keyword>
<evidence type="ECO:0000256" key="1">
    <source>
        <dbReference type="ARBA" id="ARBA00001974"/>
    </source>
</evidence>
<evidence type="ECO:0000256" key="4">
    <source>
        <dbReference type="ARBA" id="ARBA00022630"/>
    </source>
</evidence>
<comment type="pathway">
    <text evidence="2">Cofactor biosynthesis; ubiquinone biosynthesis.</text>
</comment>
<reference evidence="9" key="1">
    <citation type="submission" date="2015-01" db="EMBL/GenBank/DDBJ databases">
        <title>Draft genome sequence of Pasteurella multocida isolated from alpaca pneumonia.</title>
        <authorList>
            <person name="Maturrano L."/>
            <person name="Hurtado R."/>
            <person name="Allasi N."/>
            <person name="Juscamayta E."/>
            <person name="Fernandez D."/>
            <person name="Maximiliano J."/>
            <person name="Rimac R."/>
            <person name="Rosadio R."/>
        </authorList>
    </citation>
    <scope>NUCLEOTIDE SEQUENCE</scope>
    <source>
        <strain evidence="9">UNMSM</strain>
    </source>
</reference>
<evidence type="ECO:0000259" key="8">
    <source>
        <dbReference type="Pfam" id="PF01494"/>
    </source>
</evidence>
<dbReference type="InterPro" id="IPR010971">
    <property type="entry name" value="UbiH/COQ6"/>
</dbReference>
<keyword evidence="7" id="KW-0503">Monooxygenase</keyword>
<dbReference type="Pfam" id="PF01494">
    <property type="entry name" value="FAD_binding_3"/>
    <property type="match status" value="1"/>
</dbReference>
<dbReference type="NCBIfam" id="NF004356">
    <property type="entry name" value="PRK05732.1"/>
    <property type="match status" value="1"/>
</dbReference>
<proteinExistence type="inferred from homology"/>
<accession>A0A126QGG0</accession>
<evidence type="ECO:0000256" key="2">
    <source>
        <dbReference type="ARBA" id="ARBA00004749"/>
    </source>
</evidence>
<name>A0A126QGG0_PASMD</name>